<evidence type="ECO:0000313" key="3">
    <source>
        <dbReference type="EMBL" id="RDY75656.1"/>
    </source>
</evidence>
<comment type="similarity">
    <text evidence="1">Belongs to the ATP-dependent AMP-binding enzyme family.</text>
</comment>
<dbReference type="InterPro" id="IPR045851">
    <property type="entry name" value="AMP-bd_C_sf"/>
</dbReference>
<dbReference type="Proteomes" id="UP000256718">
    <property type="component" value="Unassembled WGS sequence"/>
</dbReference>
<dbReference type="Gene3D" id="3.40.50.12780">
    <property type="entry name" value="N-terminal domain of ligase-like"/>
    <property type="match status" value="1"/>
</dbReference>
<gene>
    <name evidence="3" type="ORF">C4618_12550</name>
</gene>
<evidence type="ECO:0000256" key="1">
    <source>
        <dbReference type="ARBA" id="ARBA00006432"/>
    </source>
</evidence>
<dbReference type="PANTHER" id="PTHR43201:SF5">
    <property type="entry name" value="MEDIUM-CHAIN ACYL-COA LIGASE ACSF2, MITOCHONDRIAL"/>
    <property type="match status" value="1"/>
</dbReference>
<dbReference type="Pfam" id="PF00501">
    <property type="entry name" value="AMP-binding"/>
    <property type="match status" value="1"/>
</dbReference>
<dbReference type="PANTHER" id="PTHR43201">
    <property type="entry name" value="ACYL-COA SYNTHETASE"/>
    <property type="match status" value="1"/>
</dbReference>
<evidence type="ECO:0000313" key="4">
    <source>
        <dbReference type="Proteomes" id="UP000256718"/>
    </source>
</evidence>
<organism evidence="3 4">
    <name type="scientific">Streptococcus agalactiae</name>
    <dbReference type="NCBI Taxonomy" id="1311"/>
    <lineage>
        <taxon>Bacteria</taxon>
        <taxon>Bacillati</taxon>
        <taxon>Bacillota</taxon>
        <taxon>Bacilli</taxon>
        <taxon>Lactobacillales</taxon>
        <taxon>Streptococcaceae</taxon>
        <taxon>Streptococcus</taxon>
    </lineage>
</organism>
<dbReference type="AlphaFoldDB" id="A0A0H1GRB6"/>
<comment type="caution">
    <text evidence="3">The sequence shown here is derived from an EMBL/GenBank/DDBJ whole genome shotgun (WGS) entry which is preliminary data.</text>
</comment>
<dbReference type="InterPro" id="IPR000873">
    <property type="entry name" value="AMP-dep_synth/lig_dom"/>
</dbReference>
<reference evidence="3 4" key="1">
    <citation type="journal article" date="2018" name="Emerg. Microbes Infect.">
        <title>Phenotypic and molecular analysis of nontypeable Group B streptococci: identification of cps2a and hybrid cps2a/cps5 Group B streptococcal capsule gene clusters.</title>
        <authorList>
            <person name="Alhhazmi A."/>
            <person name="Tyrrell G.J."/>
        </authorList>
    </citation>
    <scope>NUCLEOTIDE SEQUENCE [LARGE SCALE GENOMIC DNA]</scope>
    <source>
        <strain evidence="3 4">PLGBS17</strain>
    </source>
</reference>
<protein>
    <submittedName>
        <fullName evidence="3">Long-chain fatty acid--CoA ligase</fullName>
    </submittedName>
</protein>
<dbReference type="GO" id="GO:0006631">
    <property type="term" value="P:fatty acid metabolic process"/>
    <property type="evidence" value="ECO:0007669"/>
    <property type="project" value="TreeGrafter"/>
</dbReference>
<name>A0A0H1GRB6_STRAG</name>
<dbReference type="EMBL" id="QHGZ01000248">
    <property type="protein sequence ID" value="RDY75656.1"/>
    <property type="molecule type" value="Genomic_DNA"/>
</dbReference>
<dbReference type="Gene3D" id="3.30.300.30">
    <property type="match status" value="1"/>
</dbReference>
<keyword evidence="2 3" id="KW-0436">Ligase</keyword>
<dbReference type="GO" id="GO:0031956">
    <property type="term" value="F:medium-chain fatty acid-CoA ligase activity"/>
    <property type="evidence" value="ECO:0007669"/>
    <property type="project" value="TreeGrafter"/>
</dbReference>
<accession>A0A0H1GRB6</accession>
<dbReference type="RefSeq" id="WP_000894040.1">
    <property type="nucleotide sequence ID" value="NZ_CAXOLC010000004.1"/>
</dbReference>
<dbReference type="InterPro" id="IPR042099">
    <property type="entry name" value="ANL_N_sf"/>
</dbReference>
<evidence type="ECO:0000256" key="2">
    <source>
        <dbReference type="ARBA" id="ARBA00022598"/>
    </source>
</evidence>
<sequence>MLESLKTIVKTNSDKKLFDGDLQVSYGEFYNLVRQDMASQDNRKHVISTHSLLNQLVRFVSKLCKKALPIICKPNLTHNEISRLEKEVQYAPQLADFGVLSSGTTADAKLLWRSFTSWSDFFSIQNAYFSVTSNSKLFIQGDFSFTGNLNLALSLLLLGGTLVVTQKNSVKYWQTLWEKTGVTHLYLLPSYLKLVEQYSKETALDNKTIITSSQYVSDSLLEGLYRKHPKVSVKIFYGASELNYVSWYDGRDIRDKPQYVGEIVPNVAVRIKEGRIFVKTPYSICGLSSEYCAGDYGELIDGKLYLFGRGGDWCNQSGIKLYLPRLIEKIKTCPYIKDAVAFTKESQSHGQESHCCIVLIENQMQQECLKWLSEHFEKKYGFKHYHIVSKIPLMPSGKIDYQQLKRQLA</sequence>
<proteinExistence type="inferred from homology"/>
<dbReference type="SUPFAM" id="SSF56801">
    <property type="entry name" value="Acetyl-CoA synthetase-like"/>
    <property type="match status" value="1"/>
</dbReference>